<name>A0A919U7E3_9CELL</name>
<keyword evidence="2 9" id="KW-1003">Cell membrane</keyword>
<feature type="compositionally biased region" description="Basic and acidic residues" evidence="11">
    <location>
        <begin position="188"/>
        <end position="197"/>
    </location>
</feature>
<feature type="transmembrane region" description="Helical" evidence="9">
    <location>
        <begin position="81"/>
        <end position="105"/>
    </location>
</feature>
<evidence type="ECO:0000256" key="2">
    <source>
        <dbReference type="ARBA" id="ARBA00022475"/>
    </source>
</evidence>
<feature type="transmembrane region" description="Helical" evidence="9">
    <location>
        <begin position="156"/>
        <end position="180"/>
    </location>
</feature>
<dbReference type="Proteomes" id="UP000642125">
    <property type="component" value="Unassembled WGS sequence"/>
</dbReference>
<comment type="caution">
    <text evidence="9">Lacks conserved residue(s) required for the propagation of feature annotation.</text>
</comment>
<evidence type="ECO:0000256" key="7">
    <source>
        <dbReference type="ARBA" id="ARBA00022989"/>
    </source>
</evidence>
<keyword evidence="6 9" id="KW-0378">Hydrolase</keyword>
<evidence type="ECO:0000256" key="1">
    <source>
        <dbReference type="ARBA" id="ARBA00006139"/>
    </source>
</evidence>
<evidence type="ECO:0000313" key="13">
    <source>
        <dbReference type="Proteomes" id="UP000642125"/>
    </source>
</evidence>
<feature type="region of interest" description="Disordered" evidence="11">
    <location>
        <begin position="1"/>
        <end position="26"/>
    </location>
</feature>
<feature type="active site" evidence="9">
    <location>
        <position position="162"/>
    </location>
</feature>
<reference evidence="12" key="1">
    <citation type="submission" date="2021-01" db="EMBL/GenBank/DDBJ databases">
        <title>Whole genome shotgun sequence of Cellulomonas pakistanensis NBRC 110800.</title>
        <authorList>
            <person name="Komaki H."/>
            <person name="Tamura T."/>
        </authorList>
    </citation>
    <scope>NUCLEOTIDE SEQUENCE</scope>
    <source>
        <strain evidence="12">NBRC 110800</strain>
    </source>
</reference>
<evidence type="ECO:0000256" key="10">
    <source>
        <dbReference type="RuleBase" id="RU004181"/>
    </source>
</evidence>
<dbReference type="GO" id="GO:0004190">
    <property type="term" value="F:aspartic-type endopeptidase activity"/>
    <property type="evidence" value="ECO:0007669"/>
    <property type="project" value="UniProtKB-UniRule"/>
</dbReference>
<protein>
    <recommendedName>
        <fullName evidence="9">Lipoprotein signal peptidase</fullName>
        <ecNumber evidence="9">3.4.23.36</ecNumber>
    </recommendedName>
    <alternativeName>
        <fullName evidence="9">Prolipoprotein signal peptidase</fullName>
    </alternativeName>
    <alternativeName>
        <fullName evidence="9">Signal peptidase II</fullName>
        <shortName evidence="9">SPase II</shortName>
    </alternativeName>
</protein>
<keyword evidence="5 9" id="KW-0064">Aspartyl protease</keyword>
<feature type="transmembrane region" description="Helical" evidence="9">
    <location>
        <begin position="117"/>
        <end position="136"/>
    </location>
</feature>
<comment type="function">
    <text evidence="9">This protein specifically catalyzes the removal of signal peptides from prolipoproteins.</text>
</comment>
<dbReference type="PANTHER" id="PTHR33695:SF1">
    <property type="entry name" value="LIPOPROTEIN SIGNAL PEPTIDASE"/>
    <property type="match status" value="1"/>
</dbReference>
<evidence type="ECO:0000256" key="5">
    <source>
        <dbReference type="ARBA" id="ARBA00022750"/>
    </source>
</evidence>
<dbReference type="Pfam" id="PF01252">
    <property type="entry name" value="Peptidase_A8"/>
    <property type="match status" value="1"/>
</dbReference>
<dbReference type="EMBL" id="BONO01000020">
    <property type="protein sequence ID" value="GIG37255.1"/>
    <property type="molecule type" value="Genomic_DNA"/>
</dbReference>
<keyword evidence="7 9" id="KW-1133">Transmembrane helix</keyword>
<dbReference type="EC" id="3.4.23.36" evidence="9"/>
<dbReference type="AlphaFoldDB" id="A0A919U7E3"/>
<organism evidence="12 13">
    <name type="scientific">Cellulomonas pakistanensis</name>
    <dbReference type="NCBI Taxonomy" id="992287"/>
    <lineage>
        <taxon>Bacteria</taxon>
        <taxon>Bacillati</taxon>
        <taxon>Actinomycetota</taxon>
        <taxon>Actinomycetes</taxon>
        <taxon>Micrococcales</taxon>
        <taxon>Cellulomonadaceae</taxon>
        <taxon>Cellulomonas</taxon>
    </lineage>
</organism>
<evidence type="ECO:0000256" key="4">
    <source>
        <dbReference type="ARBA" id="ARBA00022692"/>
    </source>
</evidence>
<comment type="caution">
    <text evidence="12">The sequence shown here is derived from an EMBL/GenBank/DDBJ whole genome shotgun (WGS) entry which is preliminary data.</text>
</comment>
<feature type="compositionally biased region" description="Low complexity" evidence="11">
    <location>
        <begin position="202"/>
        <end position="239"/>
    </location>
</feature>
<evidence type="ECO:0000256" key="6">
    <source>
        <dbReference type="ARBA" id="ARBA00022801"/>
    </source>
</evidence>
<comment type="pathway">
    <text evidence="9">Protein modification; lipoprotein biosynthesis (signal peptide cleavage).</text>
</comment>
<evidence type="ECO:0000256" key="3">
    <source>
        <dbReference type="ARBA" id="ARBA00022670"/>
    </source>
</evidence>
<comment type="subcellular location">
    <subcellularLocation>
        <location evidence="9">Cell membrane</location>
        <topology evidence="9">Multi-pass membrane protein</topology>
    </subcellularLocation>
</comment>
<evidence type="ECO:0000256" key="11">
    <source>
        <dbReference type="SAM" id="MobiDB-lite"/>
    </source>
</evidence>
<accession>A0A919U7E3</accession>
<keyword evidence="8 9" id="KW-0472">Membrane</keyword>
<keyword evidence="13" id="KW-1185">Reference proteome</keyword>
<evidence type="ECO:0000313" key="12">
    <source>
        <dbReference type="EMBL" id="GIG37255.1"/>
    </source>
</evidence>
<dbReference type="PRINTS" id="PR00781">
    <property type="entry name" value="LIPOSIGPTASE"/>
</dbReference>
<dbReference type="InterPro" id="IPR001872">
    <property type="entry name" value="Peptidase_A8"/>
</dbReference>
<keyword evidence="4 9" id="KW-0812">Transmembrane</keyword>
<keyword evidence="3 9" id="KW-0645">Protease</keyword>
<evidence type="ECO:0000256" key="9">
    <source>
        <dbReference type="HAMAP-Rule" id="MF_00161"/>
    </source>
</evidence>
<gene>
    <name evidence="9" type="primary">lspA</name>
    <name evidence="12" type="ORF">Cpa01nite_26360</name>
</gene>
<dbReference type="GO" id="GO:0006508">
    <property type="term" value="P:proteolysis"/>
    <property type="evidence" value="ECO:0007669"/>
    <property type="project" value="UniProtKB-KW"/>
</dbReference>
<dbReference type="HAMAP" id="MF_00161">
    <property type="entry name" value="LspA"/>
    <property type="match status" value="1"/>
</dbReference>
<proteinExistence type="inferred from homology"/>
<feature type="region of interest" description="Disordered" evidence="11">
    <location>
        <begin position="188"/>
        <end position="248"/>
    </location>
</feature>
<dbReference type="PROSITE" id="PS00855">
    <property type="entry name" value="SPASE_II"/>
    <property type="match status" value="1"/>
</dbReference>
<dbReference type="GO" id="GO:0005886">
    <property type="term" value="C:plasma membrane"/>
    <property type="evidence" value="ECO:0007669"/>
    <property type="project" value="UniProtKB-SubCell"/>
</dbReference>
<comment type="similarity">
    <text evidence="1 9 10">Belongs to the peptidase A8 family.</text>
</comment>
<dbReference type="PANTHER" id="PTHR33695">
    <property type="entry name" value="LIPOPROTEIN SIGNAL PEPTIDASE"/>
    <property type="match status" value="1"/>
</dbReference>
<evidence type="ECO:0000256" key="8">
    <source>
        <dbReference type="ARBA" id="ARBA00023136"/>
    </source>
</evidence>
<sequence length="248" mass="25173">MPAGAGAPVDSAAMSHSPGPAPATDPARRRRLVTGLVGLAAVTLVLDQATKAWALQALDEGVRREVLGDLLGLQLLFNPGAALGLATGTTWLLTLVAIAVVVVIVRVAGRLGSRAWAVALGLLLGGALGNLVDRLFRAPGVFRGHVVDFIAYLDWFVGNVADIAIVVAAGLLMILSLMGIRLDGTREGRDADDHEAAEADAADGARAGSDAPAADVPASDARASDAPAAPAPAADAPVVPETPTRRDV</sequence>
<comment type="catalytic activity">
    <reaction evidence="9">
        <text>Release of signal peptides from bacterial membrane prolipoproteins. Hydrolyzes -Xaa-Yaa-Zaa-|-(S,diacylglyceryl)Cys-, in which Xaa is hydrophobic (preferably Leu), and Yaa (Ala or Ser) and Zaa (Gly or Ala) have small, neutral side chains.</text>
        <dbReference type="EC" id="3.4.23.36"/>
    </reaction>
</comment>
<feature type="active site" evidence="9">
    <location>
        <position position="148"/>
    </location>
</feature>